<evidence type="ECO:0000313" key="3">
    <source>
        <dbReference type="Proteomes" id="UP000006250"/>
    </source>
</evidence>
<dbReference type="AlphaFoldDB" id="E1K0V3"/>
<protein>
    <submittedName>
        <fullName evidence="2">Uncharacterized protein</fullName>
    </submittedName>
</protein>
<dbReference type="eggNOG" id="ENOG5032QGA">
    <property type="taxonomic scope" value="Bacteria"/>
</dbReference>
<evidence type="ECO:0000313" key="2">
    <source>
        <dbReference type="EMBL" id="EFL49791.1"/>
    </source>
</evidence>
<evidence type="ECO:0000256" key="1">
    <source>
        <dbReference type="SAM" id="SignalP"/>
    </source>
</evidence>
<dbReference type="Proteomes" id="UP000006250">
    <property type="component" value="Unassembled WGS sequence"/>
</dbReference>
<feature type="signal peptide" evidence="1">
    <location>
        <begin position="1"/>
        <end position="19"/>
    </location>
</feature>
<name>E1K0V3_SOLFR</name>
<keyword evidence="3" id="KW-1185">Reference proteome</keyword>
<proteinExistence type="predicted"/>
<reference evidence="2 3" key="1">
    <citation type="submission" date="2010-08" db="EMBL/GenBank/DDBJ databases">
        <title>The draft genome of Desulfovibrio fructosovorans JJ.</title>
        <authorList>
            <consortium name="US DOE Joint Genome Institute (JGI-PGF)"/>
            <person name="Lucas S."/>
            <person name="Copeland A."/>
            <person name="Lapidus A."/>
            <person name="Cheng J.-F."/>
            <person name="Bruce D."/>
            <person name="Goodwin L."/>
            <person name="Pitluck S."/>
            <person name="Land M.L."/>
            <person name="Hauser L."/>
            <person name="Chang Y.-J."/>
            <person name="Jeffries C."/>
            <person name="Wall J.D."/>
            <person name="Stahl D.A."/>
            <person name="Arkin A.P."/>
            <person name="Dehal P."/>
            <person name="Stolyar S.M."/>
            <person name="Hazen T.C."/>
            <person name="Woyke T.J."/>
        </authorList>
    </citation>
    <scope>NUCLEOTIDE SEQUENCE [LARGE SCALE GENOMIC DNA]</scope>
    <source>
        <strain evidence="2 3">JJ</strain>
    </source>
</reference>
<comment type="caution">
    <text evidence="2">The sequence shown here is derived from an EMBL/GenBank/DDBJ whole genome shotgun (WGS) entry which is preliminary data.</text>
</comment>
<accession>E1K0V3</accession>
<dbReference type="STRING" id="596151.DesfrDRAFT_3503"/>
<keyword evidence="1" id="KW-0732">Signal</keyword>
<dbReference type="EMBL" id="AECZ01000033">
    <property type="protein sequence ID" value="EFL49791.1"/>
    <property type="molecule type" value="Genomic_DNA"/>
</dbReference>
<organism evidence="2 3">
    <name type="scientific">Solidesulfovibrio fructosivorans JJ]</name>
    <dbReference type="NCBI Taxonomy" id="596151"/>
    <lineage>
        <taxon>Bacteria</taxon>
        <taxon>Pseudomonadati</taxon>
        <taxon>Thermodesulfobacteriota</taxon>
        <taxon>Desulfovibrionia</taxon>
        <taxon>Desulfovibrionales</taxon>
        <taxon>Desulfovibrionaceae</taxon>
        <taxon>Solidesulfovibrio</taxon>
    </lineage>
</organism>
<sequence length="111" mass="12245" precursor="true">MKSMVILLLLVVVPTVALAAGRRVTPEMREALTRKLTAQCLQQEAAFAQKGYTRAQTVAICKCAMQQTGALLNSRTVDYILRHGVMPEDMQRKAASATEGCIRSITMHRKP</sequence>
<feature type="chain" id="PRO_5003148076" evidence="1">
    <location>
        <begin position="20"/>
        <end position="111"/>
    </location>
</feature>
<gene>
    <name evidence="2" type="ORF">DesfrDRAFT_3503</name>
</gene>